<dbReference type="Proteomes" id="UP001424459">
    <property type="component" value="Unassembled WGS sequence"/>
</dbReference>
<dbReference type="InterPro" id="IPR050336">
    <property type="entry name" value="Chromosome_partition/occlusion"/>
</dbReference>
<dbReference type="PANTHER" id="PTHR33375">
    <property type="entry name" value="CHROMOSOME-PARTITIONING PROTEIN PARB-RELATED"/>
    <property type="match status" value="1"/>
</dbReference>
<evidence type="ECO:0000313" key="6">
    <source>
        <dbReference type="EMBL" id="GAA4028973.1"/>
    </source>
</evidence>
<dbReference type="Gene3D" id="3.40.50.150">
    <property type="entry name" value="Vaccinia Virus protein VP39"/>
    <property type="match status" value="1"/>
</dbReference>
<evidence type="ECO:0000256" key="3">
    <source>
        <dbReference type="ARBA" id="ARBA00047942"/>
    </source>
</evidence>
<dbReference type="PRINTS" id="PR00508">
    <property type="entry name" value="S21N4MTFRASE"/>
</dbReference>
<comment type="catalytic activity">
    <reaction evidence="3">
        <text>a 2'-deoxyadenosine in DNA + S-adenosyl-L-methionine = an N(6)-methyl-2'-deoxyadenosine in DNA + S-adenosyl-L-homocysteine + H(+)</text>
        <dbReference type="Rhea" id="RHEA:15197"/>
        <dbReference type="Rhea" id="RHEA-COMP:12418"/>
        <dbReference type="Rhea" id="RHEA-COMP:12419"/>
        <dbReference type="ChEBI" id="CHEBI:15378"/>
        <dbReference type="ChEBI" id="CHEBI:57856"/>
        <dbReference type="ChEBI" id="CHEBI:59789"/>
        <dbReference type="ChEBI" id="CHEBI:90615"/>
        <dbReference type="ChEBI" id="CHEBI:90616"/>
        <dbReference type="EC" id="2.1.1.72"/>
    </reaction>
</comment>
<dbReference type="GO" id="GO:0008168">
    <property type="term" value="F:methyltransferase activity"/>
    <property type="evidence" value="ECO:0007669"/>
    <property type="project" value="UniProtKB-KW"/>
</dbReference>
<dbReference type="InterPro" id="IPR002941">
    <property type="entry name" value="DNA_methylase_N4/N6"/>
</dbReference>
<dbReference type="Pfam" id="PF02195">
    <property type="entry name" value="ParB_N"/>
    <property type="match status" value="1"/>
</dbReference>
<gene>
    <name evidence="6" type="ORF">GCM10022281_05090</name>
</gene>
<evidence type="ECO:0000313" key="7">
    <source>
        <dbReference type="Proteomes" id="UP001424459"/>
    </source>
</evidence>
<dbReference type="InterPro" id="IPR003115">
    <property type="entry name" value="ParB_N"/>
</dbReference>
<dbReference type="InterPro" id="IPR001091">
    <property type="entry name" value="RM_Methyltransferase"/>
</dbReference>
<dbReference type="SUPFAM" id="SSF53335">
    <property type="entry name" value="S-adenosyl-L-methionine-dependent methyltransferases"/>
    <property type="match status" value="1"/>
</dbReference>
<keyword evidence="2" id="KW-0808">Transferase</keyword>
<evidence type="ECO:0000256" key="4">
    <source>
        <dbReference type="RuleBase" id="RU362026"/>
    </source>
</evidence>
<dbReference type="SUPFAM" id="SSF110849">
    <property type="entry name" value="ParB/Sulfiredoxin"/>
    <property type="match status" value="1"/>
</dbReference>
<dbReference type="CDD" id="cd16403">
    <property type="entry name" value="ParB_N_like_MT"/>
    <property type="match status" value="1"/>
</dbReference>
<dbReference type="PIRSF" id="PIRSF036758">
    <property type="entry name" value="Aden_M_ParB"/>
    <property type="match status" value="1"/>
</dbReference>
<keyword evidence="1 6" id="KW-0489">Methyltransferase</keyword>
<dbReference type="EC" id="2.1.1.-" evidence="4"/>
<proteinExistence type="inferred from homology"/>
<dbReference type="SMART" id="SM00470">
    <property type="entry name" value="ParB"/>
    <property type="match status" value="1"/>
</dbReference>
<keyword evidence="7" id="KW-1185">Reference proteome</keyword>
<organism evidence="6 7">
    <name type="scientific">Sphingomonas rosea</name>
    <dbReference type="NCBI Taxonomy" id="335605"/>
    <lineage>
        <taxon>Bacteria</taxon>
        <taxon>Pseudomonadati</taxon>
        <taxon>Pseudomonadota</taxon>
        <taxon>Alphaproteobacteria</taxon>
        <taxon>Sphingomonadales</taxon>
        <taxon>Sphingomonadaceae</taxon>
        <taxon>Sphingomonas</taxon>
    </lineage>
</organism>
<dbReference type="PANTHER" id="PTHR33375:SF1">
    <property type="entry name" value="CHROMOSOME-PARTITIONING PROTEIN PARB-RELATED"/>
    <property type="match status" value="1"/>
</dbReference>
<dbReference type="RefSeq" id="WP_344695423.1">
    <property type="nucleotide sequence ID" value="NZ_BAABBR010000001.1"/>
</dbReference>
<comment type="similarity">
    <text evidence="4">Belongs to the N(4)/N(6)-methyltransferase family.</text>
</comment>
<reference evidence="7" key="1">
    <citation type="journal article" date="2019" name="Int. J. Syst. Evol. Microbiol.">
        <title>The Global Catalogue of Microorganisms (GCM) 10K type strain sequencing project: providing services to taxonomists for standard genome sequencing and annotation.</title>
        <authorList>
            <consortium name="The Broad Institute Genomics Platform"/>
            <consortium name="The Broad Institute Genome Sequencing Center for Infectious Disease"/>
            <person name="Wu L."/>
            <person name="Ma J."/>
        </authorList>
    </citation>
    <scope>NUCLEOTIDE SEQUENCE [LARGE SCALE GENOMIC DNA]</scope>
    <source>
        <strain evidence="7">JCM 17564</strain>
    </source>
</reference>
<dbReference type="InterPro" id="IPR015840">
    <property type="entry name" value="DNA_MeTrfase_ParB"/>
</dbReference>
<evidence type="ECO:0000256" key="1">
    <source>
        <dbReference type="ARBA" id="ARBA00022603"/>
    </source>
</evidence>
<dbReference type="GO" id="GO:0032259">
    <property type="term" value="P:methylation"/>
    <property type="evidence" value="ECO:0007669"/>
    <property type="project" value="UniProtKB-KW"/>
</dbReference>
<evidence type="ECO:0000259" key="5">
    <source>
        <dbReference type="SMART" id="SM00470"/>
    </source>
</evidence>
<dbReference type="InterPro" id="IPR029063">
    <property type="entry name" value="SAM-dependent_MTases_sf"/>
</dbReference>
<dbReference type="Pfam" id="PF01555">
    <property type="entry name" value="N6_N4_Mtase"/>
    <property type="match status" value="1"/>
</dbReference>
<protein>
    <recommendedName>
        <fullName evidence="4">Methyltransferase</fullName>
        <ecNumber evidence="4">2.1.1.-</ecNumber>
    </recommendedName>
</protein>
<dbReference type="EMBL" id="BAABBR010000001">
    <property type="protein sequence ID" value="GAA4028973.1"/>
    <property type="molecule type" value="Genomic_DNA"/>
</dbReference>
<accession>A0ABP7TNY4</accession>
<dbReference type="Gene3D" id="3.90.1530.10">
    <property type="entry name" value="Conserved hypothetical protein from pyrococcus furiosus pfu- 392566-001, ParB domain"/>
    <property type="match status" value="1"/>
</dbReference>
<dbReference type="InterPro" id="IPR036086">
    <property type="entry name" value="ParB/Sulfiredoxin_sf"/>
</dbReference>
<sequence>MKQNATATADTDRQLAIIYQATSSLQPDPRNARTHPKRQITQLVKSIQQFGFTNPVLVDEAGFLIAGHGRLRAAQELGLAEVPSITLGGLSEAQKKALRLADNKIALNAGWDLEILRLELTDLGNLDIDFDLGLTGFASGEIDVILKAANDPDDECIPAVPAEPRTRPGDVWVLGEHRIGCGDGRDLEFLKRLIGEGAAIDAAFLDPPYNVKINGHANAKGRHREFAMASGEMSDAAFRQFLEETLGAAAVVSRPGAVHFVCMDWRHLDDVSVVGRSVYGELLNICVWNKSNAGMGSLYRSKHEMVFVYRVGDVPHANMVELGRHGRNRTNVWDYPSVNSMAGSRREDLALHPTVKPVAMVTDAYQDVTKRGDLVFDIFLGSGTSLIAAERCGRRFRGCDIDPAYVDVAVERWAQATGGTPKLERAQ</sequence>
<name>A0ABP7TNY4_9SPHN</name>
<evidence type="ECO:0000256" key="2">
    <source>
        <dbReference type="ARBA" id="ARBA00022679"/>
    </source>
</evidence>
<feature type="domain" description="ParB-like N-terminal" evidence="5">
    <location>
        <begin position="18"/>
        <end position="104"/>
    </location>
</feature>
<comment type="caution">
    <text evidence="6">The sequence shown here is derived from an EMBL/GenBank/DDBJ whole genome shotgun (WGS) entry which is preliminary data.</text>
</comment>